<sequence length="60" mass="6807">MLMITLTGSNTRLNLQLPLSVGPCSYLGSWMIFGYLLKSIVTYLILNIWDKGSSMNYLFN</sequence>
<keyword evidence="1" id="KW-1133">Transmembrane helix</keyword>
<feature type="transmembrane region" description="Helical" evidence="1">
    <location>
        <begin position="27"/>
        <end position="46"/>
    </location>
</feature>
<keyword evidence="1" id="KW-0812">Transmembrane</keyword>
<evidence type="ECO:0000256" key="1">
    <source>
        <dbReference type="SAM" id="Phobius"/>
    </source>
</evidence>
<reference evidence="2" key="1">
    <citation type="submission" date="2018-02" db="EMBL/GenBank/DDBJ databases">
        <title>Rhizophora mucronata_Transcriptome.</title>
        <authorList>
            <person name="Meera S.P."/>
            <person name="Sreeshan A."/>
            <person name="Augustine A."/>
        </authorList>
    </citation>
    <scope>NUCLEOTIDE SEQUENCE</scope>
    <source>
        <tissue evidence="2">Leaf</tissue>
    </source>
</reference>
<proteinExistence type="predicted"/>
<name>A0A2P2PK22_RHIMU</name>
<evidence type="ECO:0000313" key="2">
    <source>
        <dbReference type="EMBL" id="MBX54979.1"/>
    </source>
</evidence>
<keyword evidence="1" id="KW-0472">Membrane</keyword>
<organism evidence="2">
    <name type="scientific">Rhizophora mucronata</name>
    <name type="common">Asiatic mangrove</name>
    <dbReference type="NCBI Taxonomy" id="61149"/>
    <lineage>
        <taxon>Eukaryota</taxon>
        <taxon>Viridiplantae</taxon>
        <taxon>Streptophyta</taxon>
        <taxon>Embryophyta</taxon>
        <taxon>Tracheophyta</taxon>
        <taxon>Spermatophyta</taxon>
        <taxon>Magnoliopsida</taxon>
        <taxon>eudicotyledons</taxon>
        <taxon>Gunneridae</taxon>
        <taxon>Pentapetalae</taxon>
        <taxon>rosids</taxon>
        <taxon>fabids</taxon>
        <taxon>Malpighiales</taxon>
        <taxon>Rhizophoraceae</taxon>
        <taxon>Rhizophora</taxon>
    </lineage>
</organism>
<protein>
    <submittedName>
        <fullName evidence="2">Uncharacterized protein</fullName>
    </submittedName>
</protein>
<dbReference type="AlphaFoldDB" id="A0A2P2PK22"/>
<accession>A0A2P2PK22</accession>
<dbReference type="EMBL" id="GGEC01074495">
    <property type="protein sequence ID" value="MBX54979.1"/>
    <property type="molecule type" value="Transcribed_RNA"/>
</dbReference>